<dbReference type="InterPro" id="IPR012902">
    <property type="entry name" value="N_methyl_site"/>
</dbReference>
<dbReference type="PROSITE" id="PS00409">
    <property type="entry name" value="PROKAR_NTER_METHYL"/>
    <property type="match status" value="1"/>
</dbReference>
<dbReference type="NCBIfam" id="TIGR02532">
    <property type="entry name" value="IV_pilin_GFxxxE"/>
    <property type="match status" value="1"/>
</dbReference>
<proteinExistence type="predicted"/>
<accession>A0A517XSC7</accession>
<dbReference type="AlphaFoldDB" id="A0A517XSC7"/>
<dbReference type="Pfam" id="PF07596">
    <property type="entry name" value="SBP_bac_10"/>
    <property type="match status" value="1"/>
</dbReference>
<gene>
    <name evidence="3" type="primary">pulG_2</name>
    <name evidence="3" type="ORF">ETAA1_23600</name>
</gene>
<dbReference type="OrthoDB" id="255848at2"/>
<dbReference type="Gene3D" id="3.30.700.10">
    <property type="entry name" value="Glycoprotein, Type 4 Pilin"/>
    <property type="match status" value="1"/>
</dbReference>
<feature type="transmembrane region" description="Helical" evidence="1">
    <location>
        <begin position="12"/>
        <end position="32"/>
    </location>
</feature>
<dbReference type="InterPro" id="IPR027558">
    <property type="entry name" value="Pre_pil_HX9DG_C"/>
</dbReference>
<reference evidence="3 4" key="1">
    <citation type="submission" date="2019-02" db="EMBL/GenBank/DDBJ databases">
        <title>Deep-cultivation of Planctomycetes and their phenomic and genomic characterization uncovers novel biology.</title>
        <authorList>
            <person name="Wiegand S."/>
            <person name="Jogler M."/>
            <person name="Boedeker C."/>
            <person name="Pinto D."/>
            <person name="Vollmers J."/>
            <person name="Rivas-Marin E."/>
            <person name="Kohn T."/>
            <person name="Peeters S.H."/>
            <person name="Heuer A."/>
            <person name="Rast P."/>
            <person name="Oberbeckmann S."/>
            <person name="Bunk B."/>
            <person name="Jeske O."/>
            <person name="Meyerdierks A."/>
            <person name="Storesund J.E."/>
            <person name="Kallscheuer N."/>
            <person name="Luecker S."/>
            <person name="Lage O.M."/>
            <person name="Pohl T."/>
            <person name="Merkel B.J."/>
            <person name="Hornburger P."/>
            <person name="Mueller R.-W."/>
            <person name="Bruemmer F."/>
            <person name="Labrenz M."/>
            <person name="Spormann A.M."/>
            <person name="Op den Camp H."/>
            <person name="Overmann J."/>
            <person name="Amann R."/>
            <person name="Jetten M.S.M."/>
            <person name="Mascher T."/>
            <person name="Medema M.H."/>
            <person name="Devos D.P."/>
            <person name="Kaster A.-K."/>
            <person name="Ovreas L."/>
            <person name="Rohde M."/>
            <person name="Galperin M.Y."/>
            <person name="Jogler C."/>
        </authorList>
    </citation>
    <scope>NUCLEOTIDE SEQUENCE [LARGE SCALE GENOMIC DNA]</scope>
    <source>
        <strain evidence="3 4">ETA_A1</strain>
    </source>
</reference>
<feature type="domain" description="DUF1559" evidence="2">
    <location>
        <begin position="33"/>
        <end position="294"/>
    </location>
</feature>
<dbReference type="NCBIfam" id="TIGR04294">
    <property type="entry name" value="pre_pil_HX9DG"/>
    <property type="match status" value="1"/>
</dbReference>
<dbReference type="PANTHER" id="PTHR30093">
    <property type="entry name" value="GENERAL SECRETION PATHWAY PROTEIN G"/>
    <property type="match status" value="1"/>
</dbReference>
<dbReference type="SUPFAM" id="SSF54523">
    <property type="entry name" value="Pili subunits"/>
    <property type="match status" value="1"/>
</dbReference>
<dbReference type="InterPro" id="IPR045584">
    <property type="entry name" value="Pilin-like"/>
</dbReference>
<evidence type="ECO:0000313" key="3">
    <source>
        <dbReference type="EMBL" id="QDU20408.1"/>
    </source>
</evidence>
<keyword evidence="1" id="KW-0472">Membrane</keyword>
<keyword evidence="1" id="KW-0812">Transmembrane</keyword>
<organism evidence="3 4">
    <name type="scientific">Urbifossiella limnaea</name>
    <dbReference type="NCBI Taxonomy" id="2528023"/>
    <lineage>
        <taxon>Bacteria</taxon>
        <taxon>Pseudomonadati</taxon>
        <taxon>Planctomycetota</taxon>
        <taxon>Planctomycetia</taxon>
        <taxon>Gemmatales</taxon>
        <taxon>Gemmataceae</taxon>
        <taxon>Urbifossiella</taxon>
    </lineage>
</organism>
<dbReference type="PANTHER" id="PTHR30093:SF2">
    <property type="entry name" value="TYPE II SECRETION SYSTEM PROTEIN H"/>
    <property type="match status" value="1"/>
</dbReference>
<dbReference type="Pfam" id="PF07963">
    <property type="entry name" value="N_methyl"/>
    <property type="match status" value="1"/>
</dbReference>
<sequence>MRRVRTRGFTLIELLVVIAIIAILIGLLLPAVQKVREAAARTQSLNNLKQIGLAAHMFHDANNRFPSANYAEAAGGSGSSSATNARLYSAFTDILPHLEQEAVSKRWQPGLSSSDPTPGPDGWSNLTLTQQPVKTFIAPAMPAPSPDPGPGWSSYGFCAGNRVVDPAVHLYASRADGMIVPAIHGKVTLTGVPDGTSNTLLAGEMHWTIRGWTYTSGPNAGQPRTGRTFWHNGHPFVSWTWTNTPLNTADEPAVAPTGDAWWNRGLYSFRSVHPQGVHFVLADGSTRLIRQSIPHATYQALGSRNGGEVLTALD</sequence>
<keyword evidence="4" id="KW-1185">Reference proteome</keyword>
<dbReference type="InterPro" id="IPR011453">
    <property type="entry name" value="DUF1559"/>
</dbReference>
<dbReference type="EMBL" id="CP036273">
    <property type="protein sequence ID" value="QDU20408.1"/>
    <property type="molecule type" value="Genomic_DNA"/>
</dbReference>
<name>A0A517XSC7_9BACT</name>
<evidence type="ECO:0000259" key="2">
    <source>
        <dbReference type="Pfam" id="PF07596"/>
    </source>
</evidence>
<protein>
    <submittedName>
        <fullName evidence="3">Type II secretion system protein G</fullName>
    </submittedName>
</protein>
<dbReference type="Proteomes" id="UP000319576">
    <property type="component" value="Chromosome"/>
</dbReference>
<evidence type="ECO:0000313" key="4">
    <source>
        <dbReference type="Proteomes" id="UP000319576"/>
    </source>
</evidence>
<keyword evidence="1" id="KW-1133">Transmembrane helix</keyword>
<dbReference type="KEGG" id="uli:ETAA1_23600"/>
<evidence type="ECO:0000256" key="1">
    <source>
        <dbReference type="SAM" id="Phobius"/>
    </source>
</evidence>
<dbReference type="RefSeq" id="WP_145237897.1">
    <property type="nucleotide sequence ID" value="NZ_CP036273.1"/>
</dbReference>